<reference evidence="9" key="1">
    <citation type="journal article" date="2019" name="Int. J. Syst. Evol. Microbiol.">
        <title>The Global Catalogue of Microorganisms (GCM) 10K type strain sequencing project: providing services to taxonomists for standard genome sequencing and annotation.</title>
        <authorList>
            <consortium name="The Broad Institute Genomics Platform"/>
            <consortium name="The Broad Institute Genome Sequencing Center for Infectious Disease"/>
            <person name="Wu L."/>
            <person name="Ma J."/>
        </authorList>
    </citation>
    <scope>NUCLEOTIDE SEQUENCE [LARGE SCALE GENOMIC DNA]</scope>
    <source>
        <strain evidence="9">KCTC 42255</strain>
    </source>
</reference>
<gene>
    <name evidence="8" type="ORF">ACFSQ0_04660</name>
</gene>
<keyword evidence="7" id="KW-1133">Transmembrane helix</keyword>
<evidence type="ECO:0000313" key="8">
    <source>
        <dbReference type="EMBL" id="MFD2697274.1"/>
    </source>
</evidence>
<feature type="transmembrane region" description="Helical" evidence="7">
    <location>
        <begin position="20"/>
        <end position="43"/>
    </location>
</feature>
<organism evidence="8 9">
    <name type="scientific">Mesonia sediminis</name>
    <dbReference type="NCBI Taxonomy" id="1703946"/>
    <lineage>
        <taxon>Bacteria</taxon>
        <taxon>Pseudomonadati</taxon>
        <taxon>Bacteroidota</taxon>
        <taxon>Flavobacteriia</taxon>
        <taxon>Flavobacteriales</taxon>
        <taxon>Flavobacteriaceae</taxon>
        <taxon>Mesonia</taxon>
    </lineage>
</organism>
<keyword evidence="6 8" id="KW-0012">Acyltransferase</keyword>
<dbReference type="EMBL" id="JBHULZ010000023">
    <property type="protein sequence ID" value="MFD2697274.1"/>
    <property type="molecule type" value="Genomic_DNA"/>
</dbReference>
<proteinExistence type="predicted"/>
<evidence type="ECO:0000256" key="4">
    <source>
        <dbReference type="ARBA" id="ARBA00022679"/>
    </source>
</evidence>
<comment type="caution">
    <text evidence="8">The sequence shown here is derived from an EMBL/GenBank/DDBJ whole genome shotgun (WGS) entry which is preliminary data.</text>
</comment>
<dbReference type="RefSeq" id="WP_379045376.1">
    <property type="nucleotide sequence ID" value="NZ_JBHULZ010000023.1"/>
</dbReference>
<evidence type="ECO:0000256" key="1">
    <source>
        <dbReference type="ARBA" id="ARBA00004533"/>
    </source>
</evidence>
<dbReference type="CDD" id="cd07984">
    <property type="entry name" value="LPLAT_LABLAT-like"/>
    <property type="match status" value="1"/>
</dbReference>
<dbReference type="PANTHER" id="PTHR30606">
    <property type="entry name" value="LIPID A BIOSYNTHESIS LAUROYL ACYLTRANSFERASE"/>
    <property type="match status" value="1"/>
</dbReference>
<dbReference type="PANTHER" id="PTHR30606:SF10">
    <property type="entry name" value="PHOSPHATIDYLINOSITOL MANNOSIDE ACYLTRANSFERASE"/>
    <property type="match status" value="1"/>
</dbReference>
<protein>
    <submittedName>
        <fullName evidence="8">Lysophospholipid acyltransferase family protein</fullName>
    </submittedName>
</protein>
<evidence type="ECO:0000256" key="2">
    <source>
        <dbReference type="ARBA" id="ARBA00022475"/>
    </source>
</evidence>
<dbReference type="InterPro" id="IPR004960">
    <property type="entry name" value="LipA_acyltrans"/>
</dbReference>
<dbReference type="Proteomes" id="UP001597357">
    <property type="component" value="Unassembled WGS sequence"/>
</dbReference>
<evidence type="ECO:0000256" key="7">
    <source>
        <dbReference type="SAM" id="Phobius"/>
    </source>
</evidence>
<evidence type="ECO:0000256" key="3">
    <source>
        <dbReference type="ARBA" id="ARBA00022519"/>
    </source>
</evidence>
<accession>A0ABW5SDR8</accession>
<evidence type="ECO:0000256" key="6">
    <source>
        <dbReference type="ARBA" id="ARBA00023315"/>
    </source>
</evidence>
<keyword evidence="3" id="KW-0997">Cell inner membrane</keyword>
<dbReference type="PIRSF" id="PIRSF026649">
    <property type="entry name" value="MsbB"/>
    <property type="match status" value="1"/>
</dbReference>
<comment type="subcellular location">
    <subcellularLocation>
        <location evidence="1">Cell inner membrane</location>
    </subcellularLocation>
</comment>
<sequence>MFATKCTSMQRLIFVISYPFLWVLAILPFPLLYMISDFVYLWVYHVIGYRRKVVEQNLALAFPKLSASKRNKIRKEFYHYFCDSFLEMIKTLKMSDEQLKTRFKILNPELLKEIEGQKKSYILLMGHYASYEWVHALHFHSITFKAYGVYKPIKNKYFDKLIRKIRGKYNTHMLPNKTVPKIMLKNKKNKTLSSYGLVADQSPRPKNAKHYVNFFNHKVPSFVGPEYLAKKLNLSVVYLKVNKVKRGRYEAELLPITYTPKRYEDFKLTDLYYDLLEKQINENPAYYLWTHKRWKHKLSGFDAEKTS</sequence>
<keyword evidence="4" id="KW-0808">Transferase</keyword>
<dbReference type="Pfam" id="PF03279">
    <property type="entry name" value="Lip_A_acyltrans"/>
    <property type="match status" value="1"/>
</dbReference>
<evidence type="ECO:0000313" key="9">
    <source>
        <dbReference type="Proteomes" id="UP001597357"/>
    </source>
</evidence>
<keyword evidence="9" id="KW-1185">Reference proteome</keyword>
<name>A0ABW5SDR8_9FLAO</name>
<keyword evidence="2" id="KW-1003">Cell membrane</keyword>
<dbReference type="GO" id="GO:0016746">
    <property type="term" value="F:acyltransferase activity"/>
    <property type="evidence" value="ECO:0007669"/>
    <property type="project" value="UniProtKB-KW"/>
</dbReference>
<keyword evidence="5 7" id="KW-0472">Membrane</keyword>
<evidence type="ECO:0000256" key="5">
    <source>
        <dbReference type="ARBA" id="ARBA00023136"/>
    </source>
</evidence>
<keyword evidence="7" id="KW-0812">Transmembrane</keyword>